<dbReference type="AlphaFoldDB" id="A0A2U2RGS9"/>
<dbReference type="InterPro" id="IPR010310">
    <property type="entry name" value="T7SS_ESAT-6-like"/>
</dbReference>
<dbReference type="SUPFAM" id="SSF140453">
    <property type="entry name" value="EsxAB dimer-like"/>
    <property type="match status" value="1"/>
</dbReference>
<comment type="caution">
    <text evidence="2">The sequence shown here is derived from an EMBL/GenBank/DDBJ whole genome shotgun (WGS) entry which is preliminary data.</text>
</comment>
<accession>A0A2U2RGS9</accession>
<proteinExistence type="predicted"/>
<keyword evidence="3" id="KW-1185">Reference proteome</keyword>
<organism evidence="2 3">
    <name type="scientific">Brachybacterium endophyticum</name>
    <dbReference type="NCBI Taxonomy" id="2182385"/>
    <lineage>
        <taxon>Bacteria</taxon>
        <taxon>Bacillati</taxon>
        <taxon>Actinomycetota</taxon>
        <taxon>Actinomycetes</taxon>
        <taxon>Micrococcales</taxon>
        <taxon>Dermabacteraceae</taxon>
        <taxon>Brachybacterium</taxon>
    </lineage>
</organism>
<evidence type="ECO:0000256" key="1">
    <source>
        <dbReference type="SAM" id="MobiDB-lite"/>
    </source>
</evidence>
<dbReference type="OrthoDB" id="4794112at2"/>
<dbReference type="EMBL" id="QFKX01000008">
    <property type="protein sequence ID" value="PWH05031.1"/>
    <property type="molecule type" value="Genomic_DNA"/>
</dbReference>
<evidence type="ECO:0008006" key="4">
    <source>
        <dbReference type="Google" id="ProtNLM"/>
    </source>
</evidence>
<evidence type="ECO:0000313" key="2">
    <source>
        <dbReference type="EMBL" id="PWH05031.1"/>
    </source>
</evidence>
<dbReference type="InterPro" id="IPR036689">
    <property type="entry name" value="ESAT-6-like_sf"/>
</dbReference>
<evidence type="ECO:0000313" key="3">
    <source>
        <dbReference type="Proteomes" id="UP000245590"/>
    </source>
</evidence>
<dbReference type="Gene3D" id="1.10.287.1060">
    <property type="entry name" value="ESAT-6-like"/>
    <property type="match status" value="1"/>
</dbReference>
<gene>
    <name evidence="2" type="ORF">DEO23_15490</name>
</gene>
<feature type="compositionally biased region" description="Basic and acidic residues" evidence="1">
    <location>
        <begin position="71"/>
        <end position="88"/>
    </location>
</feature>
<dbReference type="Pfam" id="PF06013">
    <property type="entry name" value="WXG100"/>
    <property type="match status" value="1"/>
</dbReference>
<dbReference type="Proteomes" id="UP000245590">
    <property type="component" value="Unassembled WGS sequence"/>
</dbReference>
<feature type="region of interest" description="Disordered" evidence="1">
    <location>
        <begin position="64"/>
        <end position="88"/>
    </location>
</feature>
<protein>
    <recommendedName>
        <fullName evidence="4">WXG100 family type VII secretion target</fullName>
    </recommendedName>
</protein>
<dbReference type="RefSeq" id="WP_109276934.1">
    <property type="nucleotide sequence ID" value="NZ_QFKX01000008.1"/>
</dbReference>
<name>A0A2U2RGS9_9MICO</name>
<sequence length="88" mass="9916">MAKKGMNPDNVRQMAQKINDAADDIMNYYNDAKGKVTDLDWTGEDRDDYVSTFEGDLQQQVQKVQQAAQDLAERADSNAKEQEQASSK</sequence>
<reference evidence="2 3" key="1">
    <citation type="submission" date="2018-05" db="EMBL/GenBank/DDBJ databases">
        <title>Brachybacterium sp. M1HQ-2T, whole genome shotgun sequence.</title>
        <authorList>
            <person name="Tuo L."/>
        </authorList>
    </citation>
    <scope>NUCLEOTIDE SEQUENCE [LARGE SCALE GENOMIC DNA]</scope>
    <source>
        <strain evidence="2 3">M1HQ-2</strain>
    </source>
</reference>